<keyword evidence="4" id="KW-0325">Glycoprotein</keyword>
<evidence type="ECO:0000256" key="5">
    <source>
        <dbReference type="ARBA" id="ARBA00023319"/>
    </source>
</evidence>
<dbReference type="GO" id="GO:0005886">
    <property type="term" value="C:plasma membrane"/>
    <property type="evidence" value="ECO:0007669"/>
    <property type="project" value="TreeGrafter"/>
</dbReference>
<dbReference type="GO" id="GO:0005911">
    <property type="term" value="C:cell-cell junction"/>
    <property type="evidence" value="ECO:0007669"/>
    <property type="project" value="TreeGrafter"/>
</dbReference>
<evidence type="ECO:0000256" key="3">
    <source>
        <dbReference type="ARBA" id="ARBA00023157"/>
    </source>
</evidence>
<accession>A0A9D4B6C8</accession>
<gene>
    <name evidence="7" type="ORF">DPMN_192761</name>
</gene>
<proteinExistence type="predicted"/>
<feature type="domain" description="Ig-like" evidence="6">
    <location>
        <begin position="106"/>
        <end position="179"/>
    </location>
</feature>
<reference evidence="7" key="1">
    <citation type="journal article" date="2019" name="bioRxiv">
        <title>The Genome of the Zebra Mussel, Dreissena polymorpha: A Resource for Invasive Species Research.</title>
        <authorList>
            <person name="McCartney M.A."/>
            <person name="Auch B."/>
            <person name="Kono T."/>
            <person name="Mallez S."/>
            <person name="Zhang Y."/>
            <person name="Obille A."/>
            <person name="Becker A."/>
            <person name="Abrahante J.E."/>
            <person name="Garbe J."/>
            <person name="Badalamenti J.P."/>
            <person name="Herman A."/>
            <person name="Mangelson H."/>
            <person name="Liachko I."/>
            <person name="Sullivan S."/>
            <person name="Sone E.D."/>
            <person name="Koren S."/>
            <person name="Silverstein K.A.T."/>
            <person name="Beckman K.B."/>
            <person name="Gohl D.M."/>
        </authorList>
    </citation>
    <scope>NUCLEOTIDE SEQUENCE</scope>
    <source>
        <strain evidence="7">Duluth1</strain>
        <tissue evidence="7">Whole animal</tissue>
    </source>
</reference>
<protein>
    <recommendedName>
        <fullName evidence="6">Ig-like domain-containing protein</fullName>
    </recommendedName>
</protein>
<organism evidence="7 8">
    <name type="scientific">Dreissena polymorpha</name>
    <name type="common">Zebra mussel</name>
    <name type="synonym">Mytilus polymorpha</name>
    <dbReference type="NCBI Taxonomy" id="45954"/>
    <lineage>
        <taxon>Eukaryota</taxon>
        <taxon>Metazoa</taxon>
        <taxon>Spiralia</taxon>
        <taxon>Lophotrochozoa</taxon>
        <taxon>Mollusca</taxon>
        <taxon>Bivalvia</taxon>
        <taxon>Autobranchia</taxon>
        <taxon>Heteroconchia</taxon>
        <taxon>Euheterodonta</taxon>
        <taxon>Imparidentia</taxon>
        <taxon>Neoheterodontei</taxon>
        <taxon>Myida</taxon>
        <taxon>Dreissenoidea</taxon>
        <taxon>Dreissenidae</taxon>
        <taxon>Dreissena</taxon>
    </lineage>
</organism>
<dbReference type="PROSITE" id="PS50835">
    <property type="entry name" value="IG_LIKE"/>
    <property type="match status" value="2"/>
</dbReference>
<comment type="caution">
    <text evidence="7">The sequence shown here is derived from an EMBL/GenBank/DDBJ whole genome shotgun (WGS) entry which is preliminary data.</text>
</comment>
<evidence type="ECO:0000256" key="2">
    <source>
        <dbReference type="ARBA" id="ARBA00023136"/>
    </source>
</evidence>
<reference evidence="7" key="2">
    <citation type="submission" date="2020-11" db="EMBL/GenBank/DDBJ databases">
        <authorList>
            <person name="McCartney M.A."/>
            <person name="Auch B."/>
            <person name="Kono T."/>
            <person name="Mallez S."/>
            <person name="Becker A."/>
            <person name="Gohl D.M."/>
            <person name="Silverstein K.A.T."/>
            <person name="Koren S."/>
            <person name="Bechman K.B."/>
            <person name="Herman A."/>
            <person name="Abrahante J.E."/>
            <person name="Garbe J."/>
        </authorList>
    </citation>
    <scope>NUCLEOTIDE SEQUENCE</scope>
    <source>
        <strain evidence="7">Duluth1</strain>
        <tissue evidence="7">Whole animal</tissue>
    </source>
</reference>
<evidence type="ECO:0000256" key="1">
    <source>
        <dbReference type="ARBA" id="ARBA00004479"/>
    </source>
</evidence>
<evidence type="ECO:0000256" key="4">
    <source>
        <dbReference type="ARBA" id="ARBA00023180"/>
    </source>
</evidence>
<name>A0A9D4B6C8_DREPO</name>
<dbReference type="AlphaFoldDB" id="A0A9D4B6C8"/>
<dbReference type="InterPro" id="IPR007110">
    <property type="entry name" value="Ig-like_dom"/>
</dbReference>
<dbReference type="PANTHER" id="PTHR11640:SF31">
    <property type="entry name" value="IRREGULAR CHIASM C-ROUGHEST PROTEIN-RELATED"/>
    <property type="match status" value="1"/>
</dbReference>
<dbReference type="PANTHER" id="PTHR11640">
    <property type="entry name" value="NEPHRIN"/>
    <property type="match status" value="1"/>
</dbReference>
<evidence type="ECO:0000259" key="6">
    <source>
        <dbReference type="PROSITE" id="PS50835"/>
    </source>
</evidence>
<dbReference type="GO" id="GO:0050839">
    <property type="term" value="F:cell adhesion molecule binding"/>
    <property type="evidence" value="ECO:0007669"/>
    <property type="project" value="TreeGrafter"/>
</dbReference>
<dbReference type="InterPro" id="IPR051275">
    <property type="entry name" value="Cell_adhesion_signaling"/>
</dbReference>
<dbReference type="EMBL" id="JAIWYP010000049">
    <property type="protein sequence ID" value="KAH3690937.1"/>
    <property type="molecule type" value="Genomic_DNA"/>
</dbReference>
<evidence type="ECO:0000313" key="8">
    <source>
        <dbReference type="Proteomes" id="UP000828390"/>
    </source>
</evidence>
<dbReference type="Proteomes" id="UP000828390">
    <property type="component" value="Unassembled WGS sequence"/>
</dbReference>
<feature type="domain" description="Ig-like" evidence="6">
    <location>
        <begin position="12"/>
        <end position="97"/>
    </location>
</feature>
<comment type="subcellular location">
    <subcellularLocation>
        <location evidence="1">Membrane</location>
        <topology evidence="1">Single-pass type I membrane protein</topology>
    </subcellularLocation>
</comment>
<keyword evidence="5" id="KW-0393">Immunoglobulin domain</keyword>
<dbReference type="GO" id="GO:0098609">
    <property type="term" value="P:cell-cell adhesion"/>
    <property type="evidence" value="ECO:0007669"/>
    <property type="project" value="TreeGrafter"/>
</dbReference>
<keyword evidence="3" id="KW-1015">Disulfide bond</keyword>
<keyword evidence="2" id="KW-0472">Membrane</keyword>
<sequence>MSIQVQYPVSNPIVTINNRIISTGFAIRVDRLVHLNCFSTGYPQPSYNWTDPGGRSTDALLKCAFARNNGSVSCKAYNVMRTLDGTNSAEAKEKNIALNINVLYPPVITKLSSNDKNVDINNSTIRVQRGDNINIVCTSDTNHPATVFWNGQLSVLSTLTVTSVQHDAVWTCQAKKQCD</sequence>
<keyword evidence="8" id="KW-1185">Reference proteome</keyword>
<evidence type="ECO:0000313" key="7">
    <source>
        <dbReference type="EMBL" id="KAH3690937.1"/>
    </source>
</evidence>